<dbReference type="Proteomes" id="UP001596135">
    <property type="component" value="Unassembled WGS sequence"/>
</dbReference>
<evidence type="ECO:0000313" key="2">
    <source>
        <dbReference type="EMBL" id="MFC6041513.1"/>
    </source>
</evidence>
<name>A0ABW1LDK0_9ACTN</name>
<evidence type="ECO:0000313" key="3">
    <source>
        <dbReference type="Proteomes" id="UP001596135"/>
    </source>
</evidence>
<sequence>MGLVGGRRGSALALVAALAGAALTGCADTVDGARTVQTHLGRVHEVVAVQVTPPTPDHAPAIRVTYGARIDSPTTLGDLVDEVEKVADRLDYPARRVTLVPADAPTSALTVGSDLGDGAARTDALTTWFAVTTALLGPVTYDVERDAETITVTSGGGAAHDVAEAQRIGRGGSRTTWVFRAGSSTFTAGGRLRPSDVALFQAVQRNAGVSGQPVWAKAWQLDRRGTHVRLDLDLAFGTALVAPAQLTTARYGRTVAPTARVSLVALARTGLPAMLSLHCGSDTFAAWESGQPPGQGRDPLGRGWDPWLAQQAAAVT</sequence>
<keyword evidence="3" id="KW-1185">Reference proteome</keyword>
<dbReference type="EMBL" id="JBHSRJ010000001">
    <property type="protein sequence ID" value="MFC6041513.1"/>
    <property type="molecule type" value="Genomic_DNA"/>
</dbReference>
<dbReference type="RefSeq" id="WP_379149239.1">
    <property type="nucleotide sequence ID" value="NZ_JBHSRJ010000001.1"/>
</dbReference>
<dbReference type="PROSITE" id="PS51257">
    <property type="entry name" value="PROKAR_LIPOPROTEIN"/>
    <property type="match status" value="1"/>
</dbReference>
<proteinExistence type="predicted"/>
<feature type="signal peptide" evidence="1">
    <location>
        <begin position="1"/>
        <end position="27"/>
    </location>
</feature>
<comment type="caution">
    <text evidence="2">The sequence shown here is derived from an EMBL/GenBank/DDBJ whole genome shotgun (WGS) entry which is preliminary data.</text>
</comment>
<keyword evidence="1" id="KW-0732">Signal</keyword>
<accession>A0ABW1LDK0</accession>
<feature type="chain" id="PRO_5046990018" description="GerMN domain-containing protein" evidence="1">
    <location>
        <begin position="28"/>
        <end position="316"/>
    </location>
</feature>
<protein>
    <recommendedName>
        <fullName evidence="4">GerMN domain-containing protein</fullName>
    </recommendedName>
</protein>
<organism evidence="2 3">
    <name type="scientific">Nocardioides hankookensis</name>
    <dbReference type="NCBI Taxonomy" id="443157"/>
    <lineage>
        <taxon>Bacteria</taxon>
        <taxon>Bacillati</taxon>
        <taxon>Actinomycetota</taxon>
        <taxon>Actinomycetes</taxon>
        <taxon>Propionibacteriales</taxon>
        <taxon>Nocardioidaceae</taxon>
        <taxon>Nocardioides</taxon>
    </lineage>
</organism>
<evidence type="ECO:0008006" key="4">
    <source>
        <dbReference type="Google" id="ProtNLM"/>
    </source>
</evidence>
<reference evidence="3" key="1">
    <citation type="journal article" date="2019" name="Int. J. Syst. Evol. Microbiol.">
        <title>The Global Catalogue of Microorganisms (GCM) 10K type strain sequencing project: providing services to taxonomists for standard genome sequencing and annotation.</title>
        <authorList>
            <consortium name="The Broad Institute Genomics Platform"/>
            <consortium name="The Broad Institute Genome Sequencing Center for Infectious Disease"/>
            <person name="Wu L."/>
            <person name="Ma J."/>
        </authorList>
    </citation>
    <scope>NUCLEOTIDE SEQUENCE [LARGE SCALE GENOMIC DNA]</scope>
    <source>
        <strain evidence="3">CCUG 54522</strain>
    </source>
</reference>
<evidence type="ECO:0000256" key="1">
    <source>
        <dbReference type="SAM" id="SignalP"/>
    </source>
</evidence>
<gene>
    <name evidence="2" type="ORF">ACFPYL_00405</name>
</gene>